<organism evidence="10 11">
    <name type="scientific">Lophium mytilinum</name>
    <dbReference type="NCBI Taxonomy" id="390894"/>
    <lineage>
        <taxon>Eukaryota</taxon>
        <taxon>Fungi</taxon>
        <taxon>Dikarya</taxon>
        <taxon>Ascomycota</taxon>
        <taxon>Pezizomycotina</taxon>
        <taxon>Dothideomycetes</taxon>
        <taxon>Pleosporomycetidae</taxon>
        <taxon>Mytilinidiales</taxon>
        <taxon>Mytilinidiaceae</taxon>
        <taxon>Lophium</taxon>
    </lineage>
</organism>
<feature type="compositionally biased region" description="Basic and acidic residues" evidence="8">
    <location>
        <begin position="282"/>
        <end position="291"/>
    </location>
</feature>
<evidence type="ECO:0000256" key="8">
    <source>
        <dbReference type="SAM" id="MobiDB-lite"/>
    </source>
</evidence>
<comment type="function">
    <text evidence="7">Component of the Mediator complex, a coactivator involved in the regulated transcription of nearly all RNA polymerase II-dependent genes. Mediator functions as a bridge to convey information from gene-specific regulatory proteins to the basal RNA polymerase II transcription machinery. Mediator is recruited to promoters by direct interactions with regulatory proteins and serves as a scaffold for the assembly of a functional preinitiation complex with RNA polymerase II and the general transcription factors.</text>
</comment>
<feature type="region of interest" description="Disordered" evidence="8">
    <location>
        <begin position="522"/>
        <end position="542"/>
    </location>
</feature>
<keyword evidence="3 7" id="KW-0805">Transcription regulation</keyword>
<dbReference type="GO" id="GO:0016592">
    <property type="term" value="C:mediator complex"/>
    <property type="evidence" value="ECO:0007669"/>
    <property type="project" value="InterPro"/>
</dbReference>
<evidence type="ECO:0000313" key="11">
    <source>
        <dbReference type="Proteomes" id="UP000799750"/>
    </source>
</evidence>
<evidence type="ECO:0000256" key="7">
    <source>
        <dbReference type="RuleBase" id="RU364059"/>
    </source>
</evidence>
<dbReference type="PANTHER" id="PTHR35041:SF4">
    <property type="entry name" value="MEDIATOR OF RNA POLYMERASE II TRANSCRIPTION SUBUNIT 1"/>
    <property type="match status" value="1"/>
</dbReference>
<dbReference type="PANTHER" id="PTHR35041">
    <property type="entry name" value="MEDIATOR OF RNA POLYMERASE II TRANSCRIPTION SUBUNIT 1"/>
    <property type="match status" value="1"/>
</dbReference>
<dbReference type="InterPro" id="IPR019680">
    <property type="entry name" value="Mediator_Med1"/>
</dbReference>
<dbReference type="Proteomes" id="UP000799750">
    <property type="component" value="Unassembled WGS sequence"/>
</dbReference>
<evidence type="ECO:0000256" key="6">
    <source>
        <dbReference type="ARBA" id="ARBA00023242"/>
    </source>
</evidence>
<comment type="subcellular location">
    <subcellularLocation>
        <location evidence="1 7">Nucleus</location>
    </subcellularLocation>
</comment>
<feature type="compositionally biased region" description="Acidic residues" evidence="8">
    <location>
        <begin position="292"/>
        <end position="304"/>
    </location>
</feature>
<keyword evidence="11" id="KW-1185">Reference proteome</keyword>
<evidence type="ECO:0000256" key="4">
    <source>
        <dbReference type="ARBA" id="ARBA00023159"/>
    </source>
</evidence>
<dbReference type="GO" id="GO:0045944">
    <property type="term" value="P:positive regulation of transcription by RNA polymerase II"/>
    <property type="evidence" value="ECO:0007669"/>
    <property type="project" value="UniProtKB-ARBA"/>
</dbReference>
<evidence type="ECO:0000256" key="3">
    <source>
        <dbReference type="ARBA" id="ARBA00023015"/>
    </source>
</evidence>
<feature type="domain" description="Mediator complex subunit Med1" evidence="9">
    <location>
        <begin position="80"/>
        <end position="521"/>
    </location>
</feature>
<feature type="region of interest" description="Disordered" evidence="8">
    <location>
        <begin position="278"/>
        <end position="304"/>
    </location>
</feature>
<dbReference type="EMBL" id="MU004192">
    <property type="protein sequence ID" value="KAF2493465.1"/>
    <property type="molecule type" value="Genomic_DNA"/>
</dbReference>
<evidence type="ECO:0000256" key="1">
    <source>
        <dbReference type="ARBA" id="ARBA00004123"/>
    </source>
</evidence>
<dbReference type="OrthoDB" id="5310959at2759"/>
<feature type="region of interest" description="Disordered" evidence="8">
    <location>
        <begin position="1"/>
        <end position="24"/>
    </location>
</feature>
<keyword evidence="6 7" id="KW-0539">Nucleus</keyword>
<evidence type="ECO:0000256" key="2">
    <source>
        <dbReference type="ARBA" id="ARBA00006210"/>
    </source>
</evidence>
<evidence type="ECO:0000313" key="10">
    <source>
        <dbReference type="EMBL" id="KAF2493465.1"/>
    </source>
</evidence>
<name>A0A6A6QM46_9PEZI</name>
<dbReference type="GO" id="GO:0003712">
    <property type="term" value="F:transcription coregulator activity"/>
    <property type="evidence" value="ECO:0007669"/>
    <property type="project" value="InterPro"/>
</dbReference>
<protein>
    <recommendedName>
        <fullName evidence="7">Mediator of RNA polymerase II transcription subunit 1</fullName>
    </recommendedName>
    <alternativeName>
        <fullName evidence="7">Mediator complex subunit 1</fullName>
    </alternativeName>
</protein>
<comment type="similarity">
    <text evidence="2 7">Belongs to the Mediator complex subunit 1 family.</text>
</comment>
<proteinExistence type="inferred from homology"/>
<reference evidence="10" key="1">
    <citation type="journal article" date="2020" name="Stud. Mycol.">
        <title>101 Dothideomycetes genomes: a test case for predicting lifestyles and emergence of pathogens.</title>
        <authorList>
            <person name="Haridas S."/>
            <person name="Albert R."/>
            <person name="Binder M."/>
            <person name="Bloem J."/>
            <person name="Labutti K."/>
            <person name="Salamov A."/>
            <person name="Andreopoulos B."/>
            <person name="Baker S."/>
            <person name="Barry K."/>
            <person name="Bills G."/>
            <person name="Bluhm B."/>
            <person name="Cannon C."/>
            <person name="Castanera R."/>
            <person name="Culley D."/>
            <person name="Daum C."/>
            <person name="Ezra D."/>
            <person name="Gonzalez J."/>
            <person name="Henrissat B."/>
            <person name="Kuo A."/>
            <person name="Liang C."/>
            <person name="Lipzen A."/>
            <person name="Lutzoni F."/>
            <person name="Magnuson J."/>
            <person name="Mondo S."/>
            <person name="Nolan M."/>
            <person name="Ohm R."/>
            <person name="Pangilinan J."/>
            <person name="Park H.-J."/>
            <person name="Ramirez L."/>
            <person name="Alfaro M."/>
            <person name="Sun H."/>
            <person name="Tritt A."/>
            <person name="Yoshinaga Y."/>
            <person name="Zwiers L.-H."/>
            <person name="Turgeon B."/>
            <person name="Goodwin S."/>
            <person name="Spatafora J."/>
            <person name="Crous P."/>
            <person name="Grigoriev I."/>
        </authorList>
    </citation>
    <scope>NUCLEOTIDE SEQUENCE</scope>
    <source>
        <strain evidence="10">CBS 269.34</strain>
    </source>
</reference>
<sequence>MATPTPSTNTPQKHLAAFSSPAPRSVPGMINFDSPAALGLSLEGGVGMGISMSGLSGLGLTGSSMGGRADDDERRRRLEAIIATLRARPGRVSQEGVERLSKRCGLDFSSETQKNGQVIKAIAGRSFILDVTFDADAVERVKFETVYENAAPFSKTAAKTLRKNLSPTPELSRINLTLDRFAHNLERLARMDRLSSQEVSCFEAISGVYTSLKKLFDYEKQAAKTLINARSGNIDEKAEREVLSKKSGRPRMNAGECVGLSLEYWMDRRHVLPRLSKTKQKAAVDKNHMDVDSDGSDTPSEPETELNKIYSLSIECEPSPATIYQPIRVSDAWISEQVEKPSGDPENMFQGPSIDWLEPPSTYINAPGAEDHDAMNIGADATSNIGSLPNIRFVAKLNPPLVVPLSVAVAIVQSLGNEIPQDAIKATTFVGLALRPSEIDPAAVGLAGETTQEIRSEKSVLVVRKDGQEEERHHANSLYVPKTEYARVLDELPFQHPRQLVEILPTLRQYAFLTSLLQSSFPPPPPPLLNPSDPPSTPQPPTLQIDLTLHYAQPTPRLTIHLPHPSPDAAAATDPLAAILSPAAPTAPLTVAIDVLANAELLVAEQNIVSAEEADAAVVRRVGRALDLSGDVGVWAEWVWGRMGSSSGAAGAGAGSGAVADAM</sequence>
<dbReference type="Pfam" id="PF10744">
    <property type="entry name" value="Med1"/>
    <property type="match status" value="1"/>
</dbReference>
<evidence type="ECO:0000256" key="5">
    <source>
        <dbReference type="ARBA" id="ARBA00023163"/>
    </source>
</evidence>
<keyword evidence="5 7" id="KW-0804">Transcription</keyword>
<feature type="compositionally biased region" description="Polar residues" evidence="8">
    <location>
        <begin position="1"/>
        <end position="12"/>
    </location>
</feature>
<accession>A0A6A6QM46</accession>
<feature type="compositionally biased region" description="Pro residues" evidence="8">
    <location>
        <begin position="522"/>
        <end position="541"/>
    </location>
</feature>
<evidence type="ECO:0000259" key="9">
    <source>
        <dbReference type="Pfam" id="PF10744"/>
    </source>
</evidence>
<keyword evidence="4 7" id="KW-0010">Activator</keyword>
<gene>
    <name evidence="10" type="ORF">BU16DRAFT_563624</name>
</gene>
<dbReference type="AlphaFoldDB" id="A0A6A6QM46"/>